<protein>
    <recommendedName>
        <fullName evidence="3">Hemoglobin</fullName>
    </recommendedName>
</protein>
<gene>
    <name evidence="1" type="ORF">GCM10023311_23190</name>
</gene>
<dbReference type="SUPFAM" id="SSF46458">
    <property type="entry name" value="Globin-like"/>
    <property type="match status" value="1"/>
</dbReference>
<evidence type="ECO:0008006" key="3">
    <source>
        <dbReference type="Google" id="ProtNLM"/>
    </source>
</evidence>
<dbReference type="InterPro" id="IPR009050">
    <property type="entry name" value="Globin-like_sf"/>
</dbReference>
<comment type="caution">
    <text evidence="1">The sequence shown here is derived from an EMBL/GenBank/DDBJ whole genome shotgun (WGS) entry which is preliminary data.</text>
</comment>
<dbReference type="Proteomes" id="UP001500433">
    <property type="component" value="Unassembled WGS sequence"/>
</dbReference>
<organism evidence="1 2">
    <name type="scientific">Flaviramulus aquimarinus</name>
    <dbReference type="NCBI Taxonomy" id="1170456"/>
    <lineage>
        <taxon>Bacteria</taxon>
        <taxon>Pseudomonadati</taxon>
        <taxon>Bacteroidota</taxon>
        <taxon>Flavobacteriia</taxon>
        <taxon>Flavobacteriales</taxon>
        <taxon>Flavobacteriaceae</taxon>
        <taxon>Flaviramulus</taxon>
    </lineage>
</organism>
<keyword evidence="2" id="KW-1185">Reference proteome</keyword>
<dbReference type="InterPro" id="IPR012292">
    <property type="entry name" value="Globin/Proto"/>
</dbReference>
<evidence type="ECO:0000313" key="2">
    <source>
        <dbReference type="Proteomes" id="UP001500433"/>
    </source>
</evidence>
<dbReference type="Gene3D" id="1.10.490.10">
    <property type="entry name" value="Globins"/>
    <property type="match status" value="1"/>
</dbReference>
<dbReference type="CDD" id="cd08916">
    <property type="entry name" value="TrHb3_P"/>
    <property type="match status" value="1"/>
</dbReference>
<evidence type="ECO:0000313" key="1">
    <source>
        <dbReference type="EMBL" id="GAA4897776.1"/>
    </source>
</evidence>
<accession>A0ABP9FCA5</accession>
<dbReference type="EMBL" id="BAABJH010000006">
    <property type="protein sequence ID" value="GAA4897776.1"/>
    <property type="molecule type" value="Genomic_DNA"/>
</dbReference>
<reference evidence="2" key="1">
    <citation type="journal article" date="2019" name="Int. J. Syst. Evol. Microbiol.">
        <title>The Global Catalogue of Microorganisms (GCM) 10K type strain sequencing project: providing services to taxonomists for standard genome sequencing and annotation.</title>
        <authorList>
            <consortium name="The Broad Institute Genomics Platform"/>
            <consortium name="The Broad Institute Genome Sequencing Center for Infectious Disease"/>
            <person name="Wu L."/>
            <person name="Ma J."/>
        </authorList>
    </citation>
    <scope>NUCLEOTIDE SEQUENCE [LARGE SCALE GENOMIC DNA]</scope>
    <source>
        <strain evidence="2">JCM 18274</strain>
    </source>
</reference>
<name>A0ABP9FCA5_9FLAO</name>
<proteinExistence type="predicted"/>
<sequence length="143" mass="17104">MREINSLILITMHKKDIQTRDDVFLLVSSFYKKVRKDDVLGPFFNDIIKDWDAHLDRLTTFWETSLFMTRKLEHKYQGDPLAAHVKVDKENNNSITELHFGLWLNLWFETIEELFEGDYAENAKRRARKMGTFLYLKIFEARA</sequence>